<protein>
    <submittedName>
        <fullName evidence="3">Spore maturation protein CgeB</fullName>
    </submittedName>
</protein>
<name>A0A542YN80_9MICO</name>
<feature type="domain" description="Glycosyltransferase 2-like" evidence="1">
    <location>
        <begin position="408"/>
        <end position="512"/>
    </location>
</feature>
<feature type="domain" description="Spore protein YkvP/CgeB glycosyl transferase-like" evidence="2">
    <location>
        <begin position="253"/>
        <end position="386"/>
    </location>
</feature>
<organism evidence="3 4">
    <name type="scientific">Ornithinicoccus hortensis</name>
    <dbReference type="NCBI Taxonomy" id="82346"/>
    <lineage>
        <taxon>Bacteria</taxon>
        <taxon>Bacillati</taxon>
        <taxon>Actinomycetota</taxon>
        <taxon>Actinomycetes</taxon>
        <taxon>Micrococcales</taxon>
        <taxon>Intrasporangiaceae</taxon>
        <taxon>Ornithinicoccus</taxon>
    </lineage>
</organism>
<evidence type="ECO:0000259" key="1">
    <source>
        <dbReference type="Pfam" id="PF00535"/>
    </source>
</evidence>
<dbReference type="RefSeq" id="WP_141783657.1">
    <property type="nucleotide sequence ID" value="NZ_BAAAIK010000003.1"/>
</dbReference>
<dbReference type="Pfam" id="PF13524">
    <property type="entry name" value="Glyco_trans_1_2"/>
    <property type="match status" value="1"/>
</dbReference>
<dbReference type="EMBL" id="VFOP01000001">
    <property type="protein sequence ID" value="TQL49394.1"/>
    <property type="molecule type" value="Genomic_DNA"/>
</dbReference>
<dbReference type="SUPFAM" id="SSF53448">
    <property type="entry name" value="Nucleotide-diphospho-sugar transferases"/>
    <property type="match status" value="1"/>
</dbReference>
<dbReference type="Gene3D" id="3.90.550.10">
    <property type="entry name" value="Spore Coat Polysaccharide Biosynthesis Protein SpsA, Chain A"/>
    <property type="match status" value="1"/>
</dbReference>
<evidence type="ECO:0000313" key="3">
    <source>
        <dbReference type="EMBL" id="TQL49394.1"/>
    </source>
</evidence>
<dbReference type="CDD" id="cd00761">
    <property type="entry name" value="Glyco_tranf_GTA_type"/>
    <property type="match status" value="1"/>
</dbReference>
<evidence type="ECO:0000259" key="2">
    <source>
        <dbReference type="Pfam" id="PF13524"/>
    </source>
</evidence>
<accession>A0A542YN80</accession>
<dbReference type="InterPro" id="IPR001173">
    <property type="entry name" value="Glyco_trans_2-like"/>
</dbReference>
<dbReference type="Pfam" id="PF00535">
    <property type="entry name" value="Glycos_transf_2"/>
    <property type="match status" value="1"/>
</dbReference>
<dbReference type="InterPro" id="IPR055259">
    <property type="entry name" value="YkvP/CgeB_Glyco_trans-like"/>
</dbReference>
<sequence>MTEAVTKQVTRIRRALVKAATDPTERARYLRTARSKTTTRVKQALPRKLRGDLELPAAHLPDGPVNRPGLRVAVLLDPFSELAFRYEWDQVAPTPANWRSEFTARRPDLFFAESAWRGNDGSWRLAMTGSSGPSQDLRDLLDWCREHGVPTVFWNKEDPPNYDRFIATARLFDHVFTVDADRLPDYRRDLGHDRVQLLPFGAQPRVHTPVRPKGFEPHRYDIAFAGSYFRDKHPERREQMDAMLPVAQKYGLHIFSRMQGEDERYQFPTQFQKNIVGTLPYPQMLAAAPAYKLFLNVNSVTLSPTMCARRLFELSAAQAPIVSGPAASIEPVFGDTVPVVTDRAEAETRIGVLMRHPELRDRQALLAHRRVFAGHLYRHRVDQVLETVGLPVQPRRRRISAVVPTMRPDQVDHVLATVAAQVHPDVELVLLTHGFAADEPALRARAEELGLEHLVVREIDAAVTLGAMMNVGAEAASGDYLAKMDDDNHYAPHYLSDLVNAFDYSEAQVVGKWAHFVHLRSTGATLLRFGHKEHRYVDLVQGGTLLMPVDVAREVGFKDLPRRVDTTFLDKVRARGGRVYSADRFNFVSVREGSPDGHTWSITDDQVLTRSSQLLFFGDPLAHATV</sequence>
<dbReference type="InterPro" id="IPR029044">
    <property type="entry name" value="Nucleotide-diphossugar_trans"/>
</dbReference>
<reference evidence="3 4" key="1">
    <citation type="submission" date="2019-06" db="EMBL/GenBank/DDBJ databases">
        <title>Sequencing the genomes of 1000 actinobacteria strains.</title>
        <authorList>
            <person name="Klenk H.-P."/>
        </authorList>
    </citation>
    <scope>NUCLEOTIDE SEQUENCE [LARGE SCALE GENOMIC DNA]</scope>
    <source>
        <strain evidence="3 4">DSM 12335</strain>
    </source>
</reference>
<dbReference type="AlphaFoldDB" id="A0A542YN80"/>
<dbReference type="Proteomes" id="UP000319516">
    <property type="component" value="Unassembled WGS sequence"/>
</dbReference>
<comment type="caution">
    <text evidence="3">The sequence shown here is derived from an EMBL/GenBank/DDBJ whole genome shotgun (WGS) entry which is preliminary data.</text>
</comment>
<keyword evidence="4" id="KW-1185">Reference proteome</keyword>
<evidence type="ECO:0000313" key="4">
    <source>
        <dbReference type="Proteomes" id="UP000319516"/>
    </source>
</evidence>
<gene>
    <name evidence="3" type="ORF">FB467_0464</name>
</gene>
<dbReference type="OrthoDB" id="6713581at2"/>
<proteinExistence type="predicted"/>